<gene>
    <name evidence="4" type="ORF">G0B48_16560</name>
</gene>
<sequence>MGYEMNNQANTRVVIVTGASQGIGHAIAQVFLKNGDIVVGCAFSAPEKAIQANQLRESYPEHFFYYQVDVSDTAQIKAFVTEVEQQFGRIDVVVSNAGKNVFKGIDCEESDWEHNFNLNLRSHWYLAKCARQMLQKSHGVLLLMTSNHAFSTMPGCAPYNISKRALLSLVQSLTIEWGPEVRTVGIAPGFIDTNGNQAWFDSHPDARIAREKTIKKHPVGRIGRPEEVGELCLFLASDKAGFIAGTTILIDGGRSAIMQDEEA</sequence>
<dbReference type="AlphaFoldDB" id="A0A701YYE3"/>
<dbReference type="InterPro" id="IPR036291">
    <property type="entry name" value="NAD(P)-bd_dom_sf"/>
</dbReference>
<dbReference type="SUPFAM" id="SSF51735">
    <property type="entry name" value="NAD(P)-binding Rossmann-fold domains"/>
    <property type="match status" value="1"/>
</dbReference>
<protein>
    <recommendedName>
        <fullName evidence="3">Oxidoreductase UcpA</fullName>
    </recommendedName>
</protein>
<evidence type="ECO:0000256" key="1">
    <source>
        <dbReference type="ARBA" id="ARBA00006484"/>
    </source>
</evidence>
<evidence type="ECO:0000256" key="2">
    <source>
        <dbReference type="ARBA" id="ARBA00023002"/>
    </source>
</evidence>
<keyword evidence="2" id="KW-0560">Oxidoreductase</keyword>
<comment type="similarity">
    <text evidence="1">Belongs to the short-chain dehydrogenases/reductases (SDR) family.</text>
</comment>
<dbReference type="PRINTS" id="PR00081">
    <property type="entry name" value="GDHRDH"/>
</dbReference>
<dbReference type="FunFam" id="3.40.50.720:FF:000084">
    <property type="entry name" value="Short-chain dehydrogenase reductase"/>
    <property type="match status" value="1"/>
</dbReference>
<dbReference type="PANTHER" id="PTHR43639">
    <property type="entry name" value="OXIDOREDUCTASE, SHORT-CHAIN DEHYDROGENASE/REDUCTASE FAMILY (AFU_ORTHOLOGUE AFUA_5G02870)"/>
    <property type="match status" value="1"/>
</dbReference>
<reference evidence="4" key="2">
    <citation type="submission" date="2018-07" db="EMBL/GenBank/DDBJ databases">
        <authorList>
            <consortium name="NCBI Pathogen Detection Project"/>
        </authorList>
    </citation>
    <scope>NUCLEOTIDE SEQUENCE</scope>
    <source>
        <strain evidence="4">973-77</strain>
    </source>
</reference>
<dbReference type="PANTHER" id="PTHR43639:SF1">
    <property type="entry name" value="SHORT-CHAIN DEHYDROGENASE_REDUCTASE FAMILY PROTEIN"/>
    <property type="match status" value="1"/>
</dbReference>
<evidence type="ECO:0000313" key="4">
    <source>
        <dbReference type="EMBL" id="HAC6566754.1"/>
    </source>
</evidence>
<evidence type="ECO:0000256" key="3">
    <source>
        <dbReference type="ARBA" id="ARBA00072649"/>
    </source>
</evidence>
<dbReference type="InterPro" id="IPR002347">
    <property type="entry name" value="SDR_fam"/>
</dbReference>
<comment type="caution">
    <text evidence="4">The sequence shown here is derived from an EMBL/GenBank/DDBJ whole genome shotgun (WGS) entry which is preliminary data.</text>
</comment>
<accession>A0A701YYE3</accession>
<dbReference type="CDD" id="cd05233">
    <property type="entry name" value="SDR_c"/>
    <property type="match status" value="1"/>
</dbReference>
<proteinExistence type="inferred from homology"/>
<name>A0A701YYE3_SALER</name>
<dbReference type="Pfam" id="PF13561">
    <property type="entry name" value="adh_short_C2"/>
    <property type="match status" value="1"/>
</dbReference>
<dbReference type="GO" id="GO:0016491">
    <property type="term" value="F:oxidoreductase activity"/>
    <property type="evidence" value="ECO:0007669"/>
    <property type="project" value="UniProtKB-KW"/>
</dbReference>
<organism evidence="4">
    <name type="scientific">Salmonella enterica</name>
    <name type="common">Salmonella choleraesuis</name>
    <dbReference type="NCBI Taxonomy" id="28901"/>
    <lineage>
        <taxon>Bacteria</taxon>
        <taxon>Pseudomonadati</taxon>
        <taxon>Pseudomonadota</taxon>
        <taxon>Gammaproteobacteria</taxon>
        <taxon>Enterobacterales</taxon>
        <taxon>Enterobacteriaceae</taxon>
        <taxon>Salmonella</taxon>
    </lineage>
</organism>
<dbReference type="EMBL" id="DAAMGL010000012">
    <property type="protein sequence ID" value="HAC6566754.1"/>
    <property type="molecule type" value="Genomic_DNA"/>
</dbReference>
<dbReference type="Gene3D" id="3.40.50.720">
    <property type="entry name" value="NAD(P)-binding Rossmann-like Domain"/>
    <property type="match status" value="1"/>
</dbReference>
<reference evidence="4" key="1">
    <citation type="journal article" date="2018" name="Genome Biol.">
        <title>SKESA: strategic k-mer extension for scrupulous assemblies.</title>
        <authorList>
            <person name="Souvorov A."/>
            <person name="Agarwala R."/>
            <person name="Lipman D.J."/>
        </authorList>
    </citation>
    <scope>NUCLEOTIDE SEQUENCE</scope>
    <source>
        <strain evidence="4">973-77</strain>
    </source>
</reference>